<name>A0A9X9LBX0_GULGU</name>
<keyword evidence="2" id="KW-1185">Reference proteome</keyword>
<organism evidence="1 2">
    <name type="scientific">Gulo gulo</name>
    <name type="common">Wolverine</name>
    <name type="synonym">Gluton</name>
    <dbReference type="NCBI Taxonomy" id="48420"/>
    <lineage>
        <taxon>Eukaryota</taxon>
        <taxon>Metazoa</taxon>
        <taxon>Chordata</taxon>
        <taxon>Craniata</taxon>
        <taxon>Vertebrata</taxon>
        <taxon>Euteleostomi</taxon>
        <taxon>Mammalia</taxon>
        <taxon>Eutheria</taxon>
        <taxon>Laurasiatheria</taxon>
        <taxon>Carnivora</taxon>
        <taxon>Caniformia</taxon>
        <taxon>Musteloidea</taxon>
        <taxon>Mustelidae</taxon>
        <taxon>Guloninae</taxon>
        <taxon>Gulo</taxon>
    </lineage>
</organism>
<gene>
    <name evidence="1" type="ORF">BN2614_LOCUS1</name>
</gene>
<comment type="caution">
    <text evidence="1">The sequence shown here is derived from an EMBL/GenBank/DDBJ whole genome shotgun (WGS) entry which is preliminary data.</text>
</comment>
<accession>A0A9X9LBX0</accession>
<dbReference type="EMBL" id="CYRY02000063">
    <property type="protein sequence ID" value="VCW48669.1"/>
    <property type="molecule type" value="Genomic_DNA"/>
</dbReference>
<evidence type="ECO:0000313" key="2">
    <source>
        <dbReference type="Proteomes" id="UP000269945"/>
    </source>
</evidence>
<reference evidence="1 2" key="1">
    <citation type="submission" date="2018-10" db="EMBL/GenBank/DDBJ databases">
        <authorList>
            <person name="Ekblom R."/>
            <person name="Jareborg N."/>
        </authorList>
    </citation>
    <scope>NUCLEOTIDE SEQUENCE [LARGE SCALE GENOMIC DNA]</scope>
    <source>
        <tissue evidence="1">Muscle</tissue>
    </source>
</reference>
<evidence type="ECO:0000313" key="1">
    <source>
        <dbReference type="EMBL" id="VCW48669.1"/>
    </source>
</evidence>
<protein>
    <submittedName>
        <fullName evidence="1">Uncharacterized protein</fullName>
    </submittedName>
</protein>
<proteinExistence type="predicted"/>
<dbReference type="Proteomes" id="UP000269945">
    <property type="component" value="Unassembled WGS sequence"/>
</dbReference>
<dbReference type="AlphaFoldDB" id="A0A9X9LBX0"/>
<sequence>MPPGHTCQHCTEGRGSEVPQLRTSWLPSSRAAHTWRRKASRVLPHPLDIRLCRHRPGGEAPGSVSSSKVGVRGGVLCDPYIYFHLF</sequence>